<dbReference type="SUPFAM" id="SSF46938">
    <property type="entry name" value="CRAL/TRIO N-terminal domain"/>
    <property type="match status" value="1"/>
</dbReference>
<reference evidence="4" key="2">
    <citation type="submission" date="2012-11" db="EMBL/GenBank/DDBJ databases">
        <authorList>
            <person name="Kuo A."/>
            <person name="Curtis B.A."/>
            <person name="Tanifuji G."/>
            <person name="Burki F."/>
            <person name="Gruber A."/>
            <person name="Irimia M."/>
            <person name="Maruyama S."/>
            <person name="Arias M.C."/>
            <person name="Ball S.G."/>
            <person name="Gile G.H."/>
            <person name="Hirakawa Y."/>
            <person name="Hopkins J.F."/>
            <person name="Rensing S.A."/>
            <person name="Schmutz J."/>
            <person name="Symeonidi A."/>
            <person name="Elias M."/>
            <person name="Eveleigh R.J."/>
            <person name="Herman E.K."/>
            <person name="Klute M.J."/>
            <person name="Nakayama T."/>
            <person name="Obornik M."/>
            <person name="Reyes-Prieto A."/>
            <person name="Armbrust E.V."/>
            <person name="Aves S.J."/>
            <person name="Beiko R.G."/>
            <person name="Coutinho P."/>
            <person name="Dacks J.B."/>
            <person name="Durnford D.G."/>
            <person name="Fast N.M."/>
            <person name="Green B.R."/>
            <person name="Grisdale C."/>
            <person name="Hempe F."/>
            <person name="Henrissat B."/>
            <person name="Hoppner M.P."/>
            <person name="Ishida K.-I."/>
            <person name="Kim E."/>
            <person name="Koreny L."/>
            <person name="Kroth P.G."/>
            <person name="Liu Y."/>
            <person name="Malik S.-B."/>
            <person name="Maier U.G."/>
            <person name="McRose D."/>
            <person name="Mock T."/>
            <person name="Neilson J.A."/>
            <person name="Onodera N.T."/>
            <person name="Poole A.M."/>
            <person name="Pritham E.J."/>
            <person name="Richards T.A."/>
            <person name="Rocap G."/>
            <person name="Roy S.W."/>
            <person name="Sarai C."/>
            <person name="Schaack S."/>
            <person name="Shirato S."/>
            <person name="Slamovits C.H."/>
            <person name="Spencer D.F."/>
            <person name="Suzuki S."/>
            <person name="Worden A.Z."/>
            <person name="Zauner S."/>
            <person name="Barry K."/>
            <person name="Bell C."/>
            <person name="Bharti A.K."/>
            <person name="Crow J.A."/>
            <person name="Grimwood J."/>
            <person name="Kramer R."/>
            <person name="Lindquist E."/>
            <person name="Lucas S."/>
            <person name="Salamov A."/>
            <person name="McFadden G.I."/>
            <person name="Lane C.E."/>
            <person name="Keeling P.J."/>
            <person name="Gray M.W."/>
            <person name="Grigoriev I.V."/>
            <person name="Archibald J.M."/>
        </authorList>
    </citation>
    <scope>NUCLEOTIDE SEQUENCE</scope>
    <source>
        <strain evidence="4">CCMP2712</strain>
    </source>
</reference>
<protein>
    <recommendedName>
        <fullName evidence="5">CRAL/TRIO N-terminal domain-containing protein</fullName>
    </recommendedName>
</protein>
<dbReference type="Gene3D" id="3.40.525.10">
    <property type="entry name" value="CRAL-TRIO lipid binding domain"/>
    <property type="match status" value="1"/>
</dbReference>
<dbReference type="EnsemblProtists" id="EKX43185">
    <property type="protein sequence ID" value="EKX43185"/>
    <property type="gene ID" value="GUITHDRAFT_163951"/>
</dbReference>
<dbReference type="GeneID" id="17299761"/>
<evidence type="ECO:0000313" key="4">
    <source>
        <dbReference type="Proteomes" id="UP000011087"/>
    </source>
</evidence>
<evidence type="ECO:0008006" key="5">
    <source>
        <dbReference type="Google" id="ProtNLM"/>
    </source>
</evidence>
<evidence type="ECO:0000256" key="1">
    <source>
        <dbReference type="SAM" id="MobiDB-lite"/>
    </source>
</evidence>
<dbReference type="PaxDb" id="55529-EKX43185"/>
<dbReference type="SUPFAM" id="SSF52087">
    <property type="entry name" value="CRAL/TRIO domain"/>
    <property type="match status" value="1"/>
</dbReference>
<sequence length="286" mass="32423">MSGADNPVSFVLKVGDDITSSLTAGINEIIKLIPSEHQEIPSSQPVPAAPNNTPGIVPEGGGSTGEVEEIWDEEEAEDEQDEEAVARLLLQHQDTAWIQVRKQLFDMEDDFKECVYENYHLLCRKSFVQRWINSCNGDVERTVTRLKKHLKWRTSYKINTILSEDWSQFDQEEMYASGIDLNGIPSMTWRLSKHKRSSISVEDYMRFLICAMEKTWATNPYAAHMSCMETVVENYPDNLEHIFIFPVIWVVDQVDTDIVVGVIVIVGGQAVSLAKKIVAEETARKV</sequence>
<gene>
    <name evidence="2" type="ORF">GUITHDRAFT_163951</name>
</gene>
<reference evidence="2 4" key="1">
    <citation type="journal article" date="2012" name="Nature">
        <title>Algal genomes reveal evolutionary mosaicism and the fate of nucleomorphs.</title>
        <authorList>
            <consortium name="DOE Joint Genome Institute"/>
            <person name="Curtis B.A."/>
            <person name="Tanifuji G."/>
            <person name="Burki F."/>
            <person name="Gruber A."/>
            <person name="Irimia M."/>
            <person name="Maruyama S."/>
            <person name="Arias M.C."/>
            <person name="Ball S.G."/>
            <person name="Gile G.H."/>
            <person name="Hirakawa Y."/>
            <person name="Hopkins J.F."/>
            <person name="Kuo A."/>
            <person name="Rensing S.A."/>
            <person name="Schmutz J."/>
            <person name="Symeonidi A."/>
            <person name="Elias M."/>
            <person name="Eveleigh R.J."/>
            <person name="Herman E.K."/>
            <person name="Klute M.J."/>
            <person name="Nakayama T."/>
            <person name="Obornik M."/>
            <person name="Reyes-Prieto A."/>
            <person name="Armbrust E.V."/>
            <person name="Aves S.J."/>
            <person name="Beiko R.G."/>
            <person name="Coutinho P."/>
            <person name="Dacks J.B."/>
            <person name="Durnford D.G."/>
            <person name="Fast N.M."/>
            <person name="Green B.R."/>
            <person name="Grisdale C.J."/>
            <person name="Hempel F."/>
            <person name="Henrissat B."/>
            <person name="Hoppner M.P."/>
            <person name="Ishida K."/>
            <person name="Kim E."/>
            <person name="Koreny L."/>
            <person name="Kroth P.G."/>
            <person name="Liu Y."/>
            <person name="Malik S.B."/>
            <person name="Maier U.G."/>
            <person name="McRose D."/>
            <person name="Mock T."/>
            <person name="Neilson J.A."/>
            <person name="Onodera N.T."/>
            <person name="Poole A.M."/>
            <person name="Pritham E.J."/>
            <person name="Richards T.A."/>
            <person name="Rocap G."/>
            <person name="Roy S.W."/>
            <person name="Sarai C."/>
            <person name="Schaack S."/>
            <person name="Shirato S."/>
            <person name="Slamovits C.H."/>
            <person name="Spencer D.F."/>
            <person name="Suzuki S."/>
            <person name="Worden A.Z."/>
            <person name="Zauner S."/>
            <person name="Barry K."/>
            <person name="Bell C."/>
            <person name="Bharti A.K."/>
            <person name="Crow J.A."/>
            <person name="Grimwood J."/>
            <person name="Kramer R."/>
            <person name="Lindquist E."/>
            <person name="Lucas S."/>
            <person name="Salamov A."/>
            <person name="McFadden G.I."/>
            <person name="Lane C.E."/>
            <person name="Keeling P.J."/>
            <person name="Gray M.W."/>
            <person name="Grigoriev I.V."/>
            <person name="Archibald J.M."/>
        </authorList>
    </citation>
    <scope>NUCLEOTIDE SEQUENCE</scope>
    <source>
        <strain evidence="2 4">CCMP2712</strain>
    </source>
</reference>
<dbReference type="AlphaFoldDB" id="L1J522"/>
<dbReference type="HOGENOM" id="CLU_974702_0_0_1"/>
<dbReference type="Proteomes" id="UP000011087">
    <property type="component" value="Unassembled WGS sequence"/>
</dbReference>
<name>L1J522_GUITC</name>
<accession>L1J522</accession>
<reference evidence="3" key="3">
    <citation type="submission" date="2015-06" db="UniProtKB">
        <authorList>
            <consortium name="EnsemblProtists"/>
        </authorList>
    </citation>
    <scope>IDENTIFICATION</scope>
</reference>
<feature type="region of interest" description="Disordered" evidence="1">
    <location>
        <begin position="37"/>
        <end position="65"/>
    </location>
</feature>
<organism evidence="2">
    <name type="scientific">Guillardia theta (strain CCMP2712)</name>
    <name type="common">Cryptophyte</name>
    <dbReference type="NCBI Taxonomy" id="905079"/>
    <lineage>
        <taxon>Eukaryota</taxon>
        <taxon>Cryptophyceae</taxon>
        <taxon>Pyrenomonadales</taxon>
        <taxon>Geminigeraceae</taxon>
        <taxon>Guillardia</taxon>
    </lineage>
</organism>
<dbReference type="EMBL" id="JH993012">
    <property type="protein sequence ID" value="EKX43185.1"/>
    <property type="molecule type" value="Genomic_DNA"/>
</dbReference>
<dbReference type="InterPro" id="IPR036865">
    <property type="entry name" value="CRAL-TRIO_dom_sf"/>
</dbReference>
<proteinExistence type="predicted"/>
<dbReference type="RefSeq" id="XP_005830165.1">
    <property type="nucleotide sequence ID" value="XM_005830108.1"/>
</dbReference>
<evidence type="ECO:0000313" key="3">
    <source>
        <dbReference type="EnsemblProtists" id="EKX43185"/>
    </source>
</evidence>
<dbReference type="InterPro" id="IPR036273">
    <property type="entry name" value="CRAL/TRIO_N_dom_sf"/>
</dbReference>
<dbReference type="KEGG" id="gtt:GUITHDRAFT_163951"/>
<evidence type="ECO:0000313" key="2">
    <source>
        <dbReference type="EMBL" id="EKX43185.1"/>
    </source>
</evidence>
<feature type="compositionally biased region" description="Polar residues" evidence="1">
    <location>
        <begin position="40"/>
        <end position="54"/>
    </location>
</feature>
<keyword evidence="4" id="KW-1185">Reference proteome</keyword>